<evidence type="ECO:0000256" key="2">
    <source>
        <dbReference type="ARBA" id="ARBA00009370"/>
    </source>
</evidence>
<dbReference type="PROSITE" id="PS00761">
    <property type="entry name" value="SPASE_I_3"/>
    <property type="match status" value="1"/>
</dbReference>
<comment type="subcellular location">
    <subcellularLocation>
        <location evidence="7">Membrane</location>
        <topology evidence="7">Single-pass type II membrane protein</topology>
    </subcellularLocation>
</comment>
<evidence type="ECO:0000256" key="7">
    <source>
        <dbReference type="RuleBase" id="RU362042"/>
    </source>
</evidence>
<dbReference type="GO" id="GO:0016020">
    <property type="term" value="C:membrane"/>
    <property type="evidence" value="ECO:0007669"/>
    <property type="project" value="UniProtKB-SubCell"/>
</dbReference>
<dbReference type="AlphaFoldDB" id="A0A6I4U4Z7"/>
<dbReference type="Proteomes" id="UP000429229">
    <property type="component" value="Unassembled WGS sequence"/>
</dbReference>
<evidence type="ECO:0000259" key="9">
    <source>
        <dbReference type="Pfam" id="PF10502"/>
    </source>
</evidence>
<dbReference type="InterPro" id="IPR036286">
    <property type="entry name" value="LexA/Signal_pep-like_sf"/>
</dbReference>
<dbReference type="EMBL" id="WTYR01000001">
    <property type="protein sequence ID" value="MXP09307.1"/>
    <property type="molecule type" value="Genomic_DNA"/>
</dbReference>
<comment type="similarity">
    <text evidence="2 7">Belongs to the peptidase S26 family.</text>
</comment>
<dbReference type="InterPro" id="IPR019758">
    <property type="entry name" value="Pept_S26A_signal_pept_1_CS"/>
</dbReference>
<evidence type="ECO:0000313" key="10">
    <source>
        <dbReference type="EMBL" id="MXP09307.1"/>
    </source>
</evidence>
<dbReference type="Pfam" id="PF10502">
    <property type="entry name" value="Peptidase_S26"/>
    <property type="match status" value="1"/>
</dbReference>
<protein>
    <recommendedName>
        <fullName evidence="4 7">Signal peptidase I</fullName>
        <ecNumber evidence="3 7">3.4.21.89</ecNumber>
    </recommendedName>
</protein>
<dbReference type="InterPro" id="IPR000223">
    <property type="entry name" value="Pept_S26A_signal_pept_1"/>
</dbReference>
<dbReference type="GO" id="GO:0004252">
    <property type="term" value="F:serine-type endopeptidase activity"/>
    <property type="evidence" value="ECO:0007669"/>
    <property type="project" value="InterPro"/>
</dbReference>
<reference evidence="10 11" key="1">
    <citation type="submission" date="2019-12" db="EMBL/GenBank/DDBJ databases">
        <title>Genomic-based taxomic classification of the family Erythrobacteraceae.</title>
        <authorList>
            <person name="Xu L."/>
        </authorList>
    </citation>
    <scope>NUCLEOTIDE SEQUENCE [LARGE SCALE GENOMIC DNA]</scope>
    <source>
        <strain evidence="10 11">LMG 29519</strain>
    </source>
</reference>
<gene>
    <name evidence="10" type="primary">lepB</name>
    <name evidence="10" type="ORF">GRI68_03840</name>
</gene>
<feature type="transmembrane region" description="Helical" evidence="7">
    <location>
        <begin position="30"/>
        <end position="50"/>
    </location>
</feature>
<sequence length="281" mass="31582">MTDTAAPPAEKPENESTDAPAKKEKKEENIFVFILKLFVIVFIFRSFIFASHSIPSESMLPKLWNGDYLAASKWSYGYTRYSLLFEPPVGDWRIFGSEPERGDVAVFKHPVSHEDYIKRVIGLPGDQIQMKEGVLYINGTAVKREKVADFIEPQSENTTCAAQRFRTVSDDGTPVCRYEQYRETLPNDVSYNTLDFGLGQYDNTPVYVVPEGNLFMMGDNRDNSLDSRAPAVAGGGVGYVPMNLLLGKAQMRIWSSDGSASTFLPWTWFTAARWDRIGDGL</sequence>
<dbReference type="PANTHER" id="PTHR43390">
    <property type="entry name" value="SIGNAL PEPTIDASE I"/>
    <property type="match status" value="1"/>
</dbReference>
<keyword evidence="7" id="KW-1133">Transmembrane helix</keyword>
<dbReference type="GO" id="GO:0009003">
    <property type="term" value="F:signal peptidase activity"/>
    <property type="evidence" value="ECO:0007669"/>
    <property type="project" value="UniProtKB-EC"/>
</dbReference>
<evidence type="ECO:0000256" key="5">
    <source>
        <dbReference type="ARBA" id="ARBA00022801"/>
    </source>
</evidence>
<name>A0A6I4U4Z7_9SPHN</name>
<evidence type="ECO:0000256" key="1">
    <source>
        <dbReference type="ARBA" id="ARBA00000677"/>
    </source>
</evidence>
<evidence type="ECO:0000256" key="8">
    <source>
        <dbReference type="SAM" id="MobiDB-lite"/>
    </source>
</evidence>
<keyword evidence="7" id="KW-0472">Membrane</keyword>
<feature type="active site" evidence="6">
    <location>
        <position position="118"/>
    </location>
</feature>
<dbReference type="Gene3D" id="2.10.109.10">
    <property type="entry name" value="Umud Fragment, subunit A"/>
    <property type="match status" value="1"/>
</dbReference>
<dbReference type="CDD" id="cd06530">
    <property type="entry name" value="S26_SPase_I"/>
    <property type="match status" value="1"/>
</dbReference>
<dbReference type="PRINTS" id="PR00727">
    <property type="entry name" value="LEADERPTASE"/>
</dbReference>
<dbReference type="SUPFAM" id="SSF51306">
    <property type="entry name" value="LexA/Signal peptidase"/>
    <property type="match status" value="1"/>
</dbReference>
<feature type="domain" description="Peptidase S26" evidence="9">
    <location>
        <begin position="30"/>
        <end position="254"/>
    </location>
</feature>
<dbReference type="PROSITE" id="PS00760">
    <property type="entry name" value="SPASE_I_2"/>
    <property type="match status" value="1"/>
</dbReference>
<dbReference type="InterPro" id="IPR019533">
    <property type="entry name" value="Peptidase_S26"/>
</dbReference>
<keyword evidence="7" id="KW-0645">Protease</keyword>
<dbReference type="RefSeq" id="WP_160616013.1">
    <property type="nucleotide sequence ID" value="NZ_WTYR01000001.1"/>
</dbReference>
<dbReference type="GO" id="GO:0006465">
    <property type="term" value="P:signal peptide processing"/>
    <property type="evidence" value="ECO:0007669"/>
    <property type="project" value="InterPro"/>
</dbReference>
<keyword evidence="7" id="KW-0812">Transmembrane</keyword>
<keyword evidence="11" id="KW-1185">Reference proteome</keyword>
<dbReference type="NCBIfam" id="TIGR02227">
    <property type="entry name" value="sigpep_I_bact"/>
    <property type="match status" value="1"/>
</dbReference>
<feature type="region of interest" description="Disordered" evidence="8">
    <location>
        <begin position="1"/>
        <end position="22"/>
    </location>
</feature>
<evidence type="ECO:0000313" key="11">
    <source>
        <dbReference type="Proteomes" id="UP000429229"/>
    </source>
</evidence>
<dbReference type="OrthoDB" id="9815782at2"/>
<feature type="active site" evidence="6">
    <location>
        <position position="58"/>
    </location>
</feature>
<evidence type="ECO:0000256" key="6">
    <source>
        <dbReference type="PIRSR" id="PIRSR600223-1"/>
    </source>
</evidence>
<organism evidence="10 11">
    <name type="scientific">Alteriqipengyuania halimionae</name>
    <dbReference type="NCBI Taxonomy" id="1926630"/>
    <lineage>
        <taxon>Bacteria</taxon>
        <taxon>Pseudomonadati</taxon>
        <taxon>Pseudomonadota</taxon>
        <taxon>Alphaproteobacteria</taxon>
        <taxon>Sphingomonadales</taxon>
        <taxon>Erythrobacteraceae</taxon>
        <taxon>Alteriqipengyuania</taxon>
    </lineage>
</organism>
<evidence type="ECO:0000256" key="4">
    <source>
        <dbReference type="ARBA" id="ARBA00019232"/>
    </source>
</evidence>
<keyword evidence="5 7" id="KW-0378">Hydrolase</keyword>
<accession>A0A6I4U4Z7</accession>
<dbReference type="EC" id="3.4.21.89" evidence="3 7"/>
<comment type="catalytic activity">
    <reaction evidence="1 7">
        <text>Cleavage of hydrophobic, N-terminal signal or leader sequences from secreted and periplasmic proteins.</text>
        <dbReference type="EC" id="3.4.21.89"/>
    </reaction>
</comment>
<evidence type="ECO:0000256" key="3">
    <source>
        <dbReference type="ARBA" id="ARBA00013208"/>
    </source>
</evidence>
<feature type="compositionally biased region" description="Basic and acidic residues" evidence="8">
    <location>
        <begin position="10"/>
        <end position="22"/>
    </location>
</feature>
<dbReference type="InterPro" id="IPR019757">
    <property type="entry name" value="Pept_S26A_signal_pept_1_Lys-AS"/>
</dbReference>
<dbReference type="PANTHER" id="PTHR43390:SF1">
    <property type="entry name" value="CHLOROPLAST PROCESSING PEPTIDASE"/>
    <property type="match status" value="1"/>
</dbReference>
<comment type="caution">
    <text evidence="10">The sequence shown here is derived from an EMBL/GenBank/DDBJ whole genome shotgun (WGS) entry which is preliminary data.</text>
</comment>
<proteinExistence type="inferred from homology"/>